<evidence type="ECO:0000313" key="3">
    <source>
        <dbReference type="EMBL" id="ABC27713.1"/>
    </source>
</evidence>
<name>Q2SNR1_HAHCH</name>
<dbReference type="OrthoDB" id="547680at2"/>
<organism evidence="3 4">
    <name type="scientific">Hahella chejuensis (strain KCTC 2396)</name>
    <dbReference type="NCBI Taxonomy" id="349521"/>
    <lineage>
        <taxon>Bacteria</taxon>
        <taxon>Pseudomonadati</taxon>
        <taxon>Pseudomonadota</taxon>
        <taxon>Gammaproteobacteria</taxon>
        <taxon>Oceanospirillales</taxon>
        <taxon>Hahellaceae</taxon>
        <taxon>Hahella</taxon>
    </lineage>
</organism>
<dbReference type="PROSITE" id="PS51257">
    <property type="entry name" value="PROKAR_LIPOPROTEIN"/>
    <property type="match status" value="1"/>
</dbReference>
<evidence type="ECO:0000256" key="1">
    <source>
        <dbReference type="SAM" id="MobiDB-lite"/>
    </source>
</evidence>
<feature type="chain" id="PRO_5004215241" evidence="2">
    <location>
        <begin position="19"/>
        <end position="291"/>
    </location>
</feature>
<dbReference type="eggNOG" id="COG0834">
    <property type="taxonomic scope" value="Bacteria"/>
</dbReference>
<feature type="region of interest" description="Disordered" evidence="1">
    <location>
        <begin position="270"/>
        <end position="291"/>
    </location>
</feature>
<reference evidence="3 4" key="1">
    <citation type="journal article" date="2005" name="Nucleic Acids Res.">
        <title>Genomic blueprint of Hahella chejuensis, a marine microbe producing an algicidal agent.</title>
        <authorList>
            <person name="Jeong H."/>
            <person name="Yim J.H."/>
            <person name="Lee C."/>
            <person name="Choi S.-H."/>
            <person name="Park Y.K."/>
            <person name="Yoon S.H."/>
            <person name="Hur C.-G."/>
            <person name="Kang H.-Y."/>
            <person name="Kim D."/>
            <person name="Lee H.H."/>
            <person name="Park K.H."/>
            <person name="Park S.-H."/>
            <person name="Park H.-S."/>
            <person name="Lee H.K."/>
            <person name="Oh T.K."/>
            <person name="Kim J.F."/>
        </authorList>
    </citation>
    <scope>NUCLEOTIDE SEQUENCE [LARGE SCALE GENOMIC DNA]</scope>
    <source>
        <strain evidence="3 4">KCTC 2396</strain>
    </source>
</reference>
<accession>Q2SNR1</accession>
<protein>
    <submittedName>
        <fullName evidence="3">ABC-type amino acid transport/signal transduction systems, periplasmic component/domain</fullName>
    </submittedName>
</protein>
<dbReference type="EMBL" id="CP000155">
    <property type="protein sequence ID" value="ABC27713.1"/>
    <property type="molecule type" value="Genomic_DNA"/>
</dbReference>
<dbReference type="AlphaFoldDB" id="Q2SNR1"/>
<keyword evidence="2" id="KW-0732">Signal</keyword>
<gene>
    <name evidence="3" type="ordered locus">HCH_00820</name>
</gene>
<dbReference type="HOGENOM" id="CLU_066015_1_0_6"/>
<proteinExistence type="predicted"/>
<dbReference type="Proteomes" id="UP000000238">
    <property type="component" value="Chromosome"/>
</dbReference>
<dbReference type="KEGG" id="hch:HCH_00820"/>
<evidence type="ECO:0000256" key="2">
    <source>
        <dbReference type="SAM" id="SignalP"/>
    </source>
</evidence>
<dbReference type="RefSeq" id="WP_011394790.1">
    <property type="nucleotide sequence ID" value="NC_007645.1"/>
</dbReference>
<evidence type="ECO:0000313" key="4">
    <source>
        <dbReference type="Proteomes" id="UP000000238"/>
    </source>
</evidence>
<dbReference type="STRING" id="349521.HCH_00820"/>
<sequence>MKLLCGLWLMLIAVSACADQRPLRYYQKDSRYEYRIQLLQLALLKAGVGNEFMLRPLQDNVTAARGLALLERGQLDVAFLPTTVDLERRFRAVKIPILRGILGYRVFLAHKHSLPALSLVKSLDDLRDRFVAGFGAQWSDIDILRGNRLKVEDSPQYGLLFDMLMEMRFDYFPRGLNEAWKELEERQAQYPDLAVEPTLALYYPYPVYFFVGKGDETLARLIEKGLNAALEDGSFEQLFLTHHQSFLNRAQLPQRRVFLLQNPTLPAGTEAPDTHWWLPESPLNEGAPSVE</sequence>
<feature type="signal peptide" evidence="2">
    <location>
        <begin position="1"/>
        <end position="18"/>
    </location>
</feature>
<dbReference type="SUPFAM" id="SSF53850">
    <property type="entry name" value="Periplasmic binding protein-like II"/>
    <property type="match status" value="1"/>
</dbReference>
<keyword evidence="4" id="KW-1185">Reference proteome</keyword>